<dbReference type="AlphaFoldDB" id="A0A645EET4"/>
<reference evidence="1" key="1">
    <citation type="submission" date="2019-08" db="EMBL/GenBank/DDBJ databases">
        <authorList>
            <person name="Kucharzyk K."/>
            <person name="Murdoch R.W."/>
            <person name="Higgins S."/>
            <person name="Loffler F."/>
        </authorList>
    </citation>
    <scope>NUCLEOTIDE SEQUENCE</scope>
</reference>
<gene>
    <name evidence="1" type="ORF">SDC9_146820</name>
</gene>
<accession>A0A645EET4</accession>
<evidence type="ECO:0000313" key="1">
    <source>
        <dbReference type="EMBL" id="MPM99628.1"/>
    </source>
</evidence>
<comment type="caution">
    <text evidence="1">The sequence shown here is derived from an EMBL/GenBank/DDBJ whole genome shotgun (WGS) entry which is preliminary data.</text>
</comment>
<dbReference type="Gene3D" id="3.30.360.10">
    <property type="entry name" value="Dihydrodipicolinate Reductase, domain 2"/>
    <property type="match status" value="1"/>
</dbReference>
<name>A0A645EET4_9ZZZZ</name>
<dbReference type="EMBL" id="VSSQ01045720">
    <property type="protein sequence ID" value="MPM99628.1"/>
    <property type="molecule type" value="Genomic_DNA"/>
</dbReference>
<protein>
    <submittedName>
        <fullName evidence="1">Uncharacterized protein</fullName>
    </submittedName>
</protein>
<proteinExistence type="predicted"/>
<sequence>METLEEEQSSENGINLPKSNAYFNEIRYFADCVLSGKPCDMVKPQELRTVLELIDRLNEMCID</sequence>
<organism evidence="1">
    <name type="scientific">bioreactor metagenome</name>
    <dbReference type="NCBI Taxonomy" id="1076179"/>
    <lineage>
        <taxon>unclassified sequences</taxon>
        <taxon>metagenomes</taxon>
        <taxon>ecological metagenomes</taxon>
    </lineage>
</organism>